<protein>
    <submittedName>
        <fullName evidence="1">Uncharacterized protein</fullName>
    </submittedName>
</protein>
<dbReference type="RefSeq" id="WP_267879774.1">
    <property type="nucleotide sequence ID" value="NZ_AULJ01000068.1"/>
</dbReference>
<evidence type="ECO:0000313" key="2">
    <source>
        <dbReference type="Proteomes" id="UP000030403"/>
    </source>
</evidence>
<dbReference type="EMBL" id="AVPF01000073">
    <property type="protein sequence ID" value="KGX83959.1"/>
    <property type="molecule type" value="Genomic_DNA"/>
</dbReference>
<accession>A0A0A5FVM3</accession>
<dbReference type="Proteomes" id="UP000030403">
    <property type="component" value="Unassembled WGS sequence"/>
</dbReference>
<organism evidence="1 2">
    <name type="scientific">Pontibacillus marinus BH030004 = DSM 16465</name>
    <dbReference type="NCBI Taxonomy" id="1385511"/>
    <lineage>
        <taxon>Bacteria</taxon>
        <taxon>Bacillati</taxon>
        <taxon>Bacillota</taxon>
        <taxon>Bacilli</taxon>
        <taxon>Bacillales</taxon>
        <taxon>Bacillaceae</taxon>
        <taxon>Pontibacillus</taxon>
    </lineage>
</organism>
<sequence length="43" mass="5163">MNVDQKLRDLKDEYQSDIPTSFTEKDKQNIFKTISQDTYPKRP</sequence>
<dbReference type="STRING" id="1385511.GCA_000425225_04044"/>
<reference evidence="1 2" key="1">
    <citation type="submission" date="2013-08" db="EMBL/GenBank/DDBJ databases">
        <authorList>
            <person name="Huang J."/>
            <person name="Wang G."/>
        </authorList>
    </citation>
    <scope>NUCLEOTIDE SEQUENCE [LARGE SCALE GENOMIC DNA]</scope>
    <source>
        <strain evidence="1 2">BH030004</strain>
    </source>
</reference>
<evidence type="ECO:0000313" key="1">
    <source>
        <dbReference type="EMBL" id="KGX83959.1"/>
    </source>
</evidence>
<dbReference type="AlphaFoldDB" id="A0A0A5FVM3"/>
<proteinExistence type="predicted"/>
<comment type="caution">
    <text evidence="1">The sequence shown here is derived from an EMBL/GenBank/DDBJ whole genome shotgun (WGS) entry which is preliminary data.</text>
</comment>
<name>A0A0A5FVM3_9BACI</name>
<gene>
    <name evidence="1" type="ORF">N783_20290</name>
</gene>
<keyword evidence="2" id="KW-1185">Reference proteome</keyword>